<comment type="caution">
    <text evidence="2">The sequence shown here is derived from an EMBL/GenBank/DDBJ whole genome shotgun (WGS) entry which is preliminary data.</text>
</comment>
<evidence type="ECO:0000256" key="1">
    <source>
        <dbReference type="SAM" id="Phobius"/>
    </source>
</evidence>
<gene>
    <name evidence="2" type="ORF">KRX52_01220</name>
</gene>
<keyword evidence="1" id="KW-0812">Transmembrane</keyword>
<proteinExistence type="predicted"/>
<organism evidence="2 3">
    <name type="scientific">Geopseudomonas aromaticivorans</name>
    <dbReference type="NCBI Taxonomy" id="2849492"/>
    <lineage>
        <taxon>Bacteria</taxon>
        <taxon>Pseudomonadati</taxon>
        <taxon>Pseudomonadota</taxon>
        <taxon>Gammaproteobacteria</taxon>
        <taxon>Pseudomonadales</taxon>
        <taxon>Pseudomonadaceae</taxon>
        <taxon>Geopseudomonas</taxon>
    </lineage>
</organism>
<dbReference type="EMBL" id="JAHRGL010000001">
    <property type="protein sequence ID" value="MBV2131417.1"/>
    <property type="molecule type" value="Genomic_DNA"/>
</dbReference>
<sequence>MTEQDYLLAWAVYAVAALGCLLVGFRITSWMWRGLREPLRVLIAVLLLSPTLVDPVRDLYAPAIAITALDLLMKTGSNLWRAISDLAMFGMIGFALYLLFVVIRWPLLRRSRAKRQAAEAAREPTMREVLEQRNLADGRVEPRL</sequence>
<dbReference type="Proteomes" id="UP000813068">
    <property type="component" value="Unassembled WGS sequence"/>
</dbReference>
<evidence type="ECO:0000313" key="2">
    <source>
        <dbReference type="EMBL" id="MBV2131417.1"/>
    </source>
</evidence>
<feature type="transmembrane region" description="Helical" evidence="1">
    <location>
        <begin position="86"/>
        <end position="107"/>
    </location>
</feature>
<accession>A0ABS6MT20</accession>
<reference evidence="2 3" key="1">
    <citation type="submission" date="2021-06" db="EMBL/GenBank/DDBJ databases">
        <title>Differences between aerobic and microaerobic xylene degrading microbial communities.</title>
        <authorList>
            <person name="Banerjee S."/>
            <person name="Tancsics A."/>
        </authorList>
    </citation>
    <scope>NUCLEOTIDE SEQUENCE [LARGE SCALE GENOMIC DNA]</scope>
    <source>
        <strain evidence="2 3">MAP12</strain>
    </source>
</reference>
<keyword evidence="1" id="KW-0472">Membrane</keyword>
<dbReference type="RefSeq" id="WP_217679321.1">
    <property type="nucleotide sequence ID" value="NZ_JAHRGL010000001.1"/>
</dbReference>
<feature type="transmembrane region" description="Helical" evidence="1">
    <location>
        <begin position="6"/>
        <end position="25"/>
    </location>
</feature>
<protein>
    <submittedName>
        <fullName evidence="2">MFS transporter</fullName>
    </submittedName>
</protein>
<keyword evidence="3" id="KW-1185">Reference proteome</keyword>
<keyword evidence="1" id="KW-1133">Transmembrane helix</keyword>
<evidence type="ECO:0000313" key="3">
    <source>
        <dbReference type="Proteomes" id="UP000813068"/>
    </source>
</evidence>
<name>A0ABS6MT20_9GAMM</name>